<accession>A0AAN8SF07</accession>
<comment type="caution">
    <text evidence="2">The sequence shown here is derived from an EMBL/GenBank/DDBJ whole genome shotgun (WGS) entry which is preliminary data.</text>
</comment>
<dbReference type="AlphaFoldDB" id="A0AAN8SF07"/>
<dbReference type="SUPFAM" id="SSF111418">
    <property type="entry name" value="Hormone receptor domain"/>
    <property type="match status" value="1"/>
</dbReference>
<evidence type="ECO:0000313" key="2">
    <source>
        <dbReference type="EMBL" id="KAK6643837.1"/>
    </source>
</evidence>
<dbReference type="InterPro" id="IPR017983">
    <property type="entry name" value="GPCR_2_secretin-like_CS"/>
</dbReference>
<dbReference type="Gene3D" id="4.10.1240.10">
    <property type="entry name" value="GPCR, family 2, extracellular hormone receptor domain"/>
    <property type="match status" value="1"/>
</dbReference>
<dbReference type="InterPro" id="IPR001879">
    <property type="entry name" value="GPCR_2_extracellular_dom"/>
</dbReference>
<evidence type="ECO:0000313" key="3">
    <source>
        <dbReference type="Proteomes" id="UP001372834"/>
    </source>
</evidence>
<protein>
    <recommendedName>
        <fullName evidence="1">G-protein coupled receptors family 2 profile 1 domain-containing protein</fullName>
    </recommendedName>
</protein>
<proteinExistence type="predicted"/>
<dbReference type="GO" id="GO:0016020">
    <property type="term" value="C:membrane"/>
    <property type="evidence" value="ECO:0007669"/>
    <property type="project" value="InterPro"/>
</dbReference>
<reference evidence="2 3" key="1">
    <citation type="submission" date="2023-10" db="EMBL/GenBank/DDBJ databases">
        <title>Genomes of two closely related lineages of the louse Polyplax serrata with different host specificities.</title>
        <authorList>
            <person name="Martinu J."/>
            <person name="Tarabai H."/>
            <person name="Stefka J."/>
            <person name="Hypsa V."/>
        </authorList>
    </citation>
    <scope>NUCLEOTIDE SEQUENCE [LARGE SCALE GENOMIC DNA]</scope>
    <source>
        <strain evidence="2">HR10_N</strain>
    </source>
</reference>
<sequence>MISFQGVALSAEELESILQIERIKCDKLAERESKGNGTCKTIWDGILCWPSAYSNQVLTQQCPSYIAGFDHLLTLNQVKSFIHYYRAYEVILSRPEEDI</sequence>
<gene>
    <name evidence="2" type="ORF">RUM43_000100</name>
</gene>
<dbReference type="PROSITE" id="PS00649">
    <property type="entry name" value="G_PROTEIN_RECEP_F2_1"/>
    <property type="match status" value="1"/>
</dbReference>
<name>A0AAN8SF07_POLSC</name>
<dbReference type="EMBL" id="JAWJWE010000001">
    <property type="protein sequence ID" value="KAK6643837.1"/>
    <property type="molecule type" value="Genomic_DNA"/>
</dbReference>
<evidence type="ECO:0000259" key="1">
    <source>
        <dbReference type="PROSITE" id="PS50227"/>
    </source>
</evidence>
<dbReference type="PROSITE" id="PS50227">
    <property type="entry name" value="G_PROTEIN_RECEP_F2_3"/>
    <property type="match status" value="1"/>
</dbReference>
<dbReference type="InterPro" id="IPR036445">
    <property type="entry name" value="GPCR_2_extracell_dom_sf"/>
</dbReference>
<organism evidence="2 3">
    <name type="scientific">Polyplax serrata</name>
    <name type="common">Common mouse louse</name>
    <dbReference type="NCBI Taxonomy" id="468196"/>
    <lineage>
        <taxon>Eukaryota</taxon>
        <taxon>Metazoa</taxon>
        <taxon>Ecdysozoa</taxon>
        <taxon>Arthropoda</taxon>
        <taxon>Hexapoda</taxon>
        <taxon>Insecta</taxon>
        <taxon>Pterygota</taxon>
        <taxon>Neoptera</taxon>
        <taxon>Paraneoptera</taxon>
        <taxon>Psocodea</taxon>
        <taxon>Troctomorpha</taxon>
        <taxon>Phthiraptera</taxon>
        <taxon>Anoplura</taxon>
        <taxon>Polyplacidae</taxon>
        <taxon>Polyplax</taxon>
    </lineage>
</organism>
<dbReference type="GO" id="GO:0004930">
    <property type="term" value="F:G protein-coupled receptor activity"/>
    <property type="evidence" value="ECO:0007669"/>
    <property type="project" value="InterPro"/>
</dbReference>
<feature type="domain" description="G-protein coupled receptors family 2 profile 1" evidence="1">
    <location>
        <begin position="24"/>
        <end position="71"/>
    </location>
</feature>
<dbReference type="Proteomes" id="UP001372834">
    <property type="component" value="Unassembled WGS sequence"/>
</dbReference>
<dbReference type="Pfam" id="PF02793">
    <property type="entry name" value="HRM"/>
    <property type="match status" value="1"/>
</dbReference>